<evidence type="ECO:0000256" key="7">
    <source>
        <dbReference type="ARBA" id="ARBA00023004"/>
    </source>
</evidence>
<keyword evidence="6" id="KW-0560">Oxidoreductase</keyword>
<feature type="domain" description="FAD-binding FR-type" evidence="10">
    <location>
        <begin position="12"/>
        <end position="117"/>
    </location>
</feature>
<evidence type="ECO:0000256" key="6">
    <source>
        <dbReference type="ARBA" id="ARBA00023002"/>
    </source>
</evidence>
<dbReference type="Proteomes" id="UP000325289">
    <property type="component" value="Unassembled WGS sequence"/>
</dbReference>
<keyword evidence="7" id="KW-0408">Iron</keyword>
<dbReference type="SUPFAM" id="SSF63380">
    <property type="entry name" value="Riboflavin synthase domain-like"/>
    <property type="match status" value="1"/>
</dbReference>
<evidence type="ECO:0000256" key="8">
    <source>
        <dbReference type="ARBA" id="ARBA00023014"/>
    </source>
</evidence>
<sequence>MSAAPQKAKAGGGTIDVVVRAIVPLNDLVTRFEFERPDGAPFPPFSPGAHTIVEMNDDGRPRKNPYSLMSDPSDTSHYAISVRRDDEGRGGSRFLHTAVSVGDRLSVSYPVNLFPLDLRARKHVFLAGGIGITPFLSMIAQLERQGGRWELHYACRSESLASYADDLTGRHANKVHVYYSDRKEALPLEDLLDGQPLGTHVYVCGPKGMIDWVKTTAADHGWPGDAVHAEEFLAPQPGDPFDVHLARSGIDVHVEPHESLLEAIERAGVDAPFLCRGGACGQCETDVIEADGELIHADHWLEDDQKASGKKIMPCVSRFAGKKLVLDR</sequence>
<keyword evidence="3" id="KW-0288">FMN</keyword>
<dbReference type="InterPro" id="IPR017938">
    <property type="entry name" value="Riboflavin_synthase-like_b-brl"/>
</dbReference>
<dbReference type="PANTHER" id="PTHR47354:SF1">
    <property type="entry name" value="CARNITINE MONOOXYGENASE REDUCTASE SUBUNIT"/>
    <property type="match status" value="1"/>
</dbReference>
<dbReference type="GO" id="GO:0051537">
    <property type="term" value="F:2 iron, 2 sulfur cluster binding"/>
    <property type="evidence" value="ECO:0007669"/>
    <property type="project" value="UniProtKB-KW"/>
</dbReference>
<protein>
    <submittedName>
        <fullName evidence="11">Ferredoxin-NADP reductase</fullName>
    </submittedName>
</protein>
<dbReference type="GO" id="GO:0046872">
    <property type="term" value="F:metal ion binding"/>
    <property type="evidence" value="ECO:0007669"/>
    <property type="project" value="UniProtKB-KW"/>
</dbReference>
<evidence type="ECO:0000259" key="10">
    <source>
        <dbReference type="PROSITE" id="PS51384"/>
    </source>
</evidence>
<evidence type="ECO:0000256" key="4">
    <source>
        <dbReference type="ARBA" id="ARBA00022714"/>
    </source>
</evidence>
<dbReference type="CDD" id="cd00207">
    <property type="entry name" value="fer2"/>
    <property type="match status" value="1"/>
</dbReference>
<feature type="domain" description="2Fe-2S ferredoxin-type" evidence="9">
    <location>
        <begin position="241"/>
        <end position="328"/>
    </location>
</feature>
<evidence type="ECO:0000256" key="3">
    <source>
        <dbReference type="ARBA" id="ARBA00022643"/>
    </source>
</evidence>
<dbReference type="InterPro" id="IPR039261">
    <property type="entry name" value="FNR_nucleotide-bd"/>
</dbReference>
<keyword evidence="8" id="KW-0411">Iron-sulfur</keyword>
<keyword evidence="2" id="KW-0285">Flavoprotein</keyword>
<dbReference type="PROSITE" id="PS00197">
    <property type="entry name" value="2FE2S_FER_1"/>
    <property type="match status" value="1"/>
</dbReference>
<organism evidence="11 12">
    <name type="scientific">Roseivivax sediminis</name>
    <dbReference type="NCBI Taxonomy" id="936889"/>
    <lineage>
        <taxon>Bacteria</taxon>
        <taxon>Pseudomonadati</taxon>
        <taxon>Pseudomonadota</taxon>
        <taxon>Alphaproteobacteria</taxon>
        <taxon>Rhodobacterales</taxon>
        <taxon>Roseobacteraceae</taxon>
        <taxon>Roseivivax</taxon>
    </lineage>
</organism>
<evidence type="ECO:0000313" key="12">
    <source>
        <dbReference type="Proteomes" id="UP000325289"/>
    </source>
</evidence>
<dbReference type="GO" id="GO:0016491">
    <property type="term" value="F:oxidoreductase activity"/>
    <property type="evidence" value="ECO:0007669"/>
    <property type="project" value="UniProtKB-KW"/>
</dbReference>
<dbReference type="SUPFAM" id="SSF52343">
    <property type="entry name" value="Ferredoxin reductase-like, C-terminal NADP-linked domain"/>
    <property type="match status" value="1"/>
</dbReference>
<evidence type="ECO:0000256" key="2">
    <source>
        <dbReference type="ARBA" id="ARBA00022630"/>
    </source>
</evidence>
<dbReference type="InterPro" id="IPR001041">
    <property type="entry name" value="2Fe-2S_ferredoxin-type"/>
</dbReference>
<dbReference type="AlphaFoldDB" id="A0A1I1WC51"/>
<dbReference type="Pfam" id="PF00111">
    <property type="entry name" value="Fer2"/>
    <property type="match status" value="1"/>
</dbReference>
<evidence type="ECO:0000256" key="5">
    <source>
        <dbReference type="ARBA" id="ARBA00022723"/>
    </source>
</evidence>
<dbReference type="Pfam" id="PF22290">
    <property type="entry name" value="DmmA-like_N"/>
    <property type="match status" value="1"/>
</dbReference>
<dbReference type="InterPro" id="IPR012675">
    <property type="entry name" value="Beta-grasp_dom_sf"/>
</dbReference>
<dbReference type="InterPro" id="IPR006058">
    <property type="entry name" value="2Fe2S_fd_BS"/>
</dbReference>
<dbReference type="InterPro" id="IPR054582">
    <property type="entry name" value="DmmA-like_N"/>
</dbReference>
<keyword evidence="5" id="KW-0479">Metal-binding</keyword>
<evidence type="ECO:0000313" key="11">
    <source>
        <dbReference type="EMBL" id="SFD92724.1"/>
    </source>
</evidence>
<dbReference type="PROSITE" id="PS51384">
    <property type="entry name" value="FAD_FR"/>
    <property type="match status" value="1"/>
</dbReference>
<dbReference type="PANTHER" id="PTHR47354">
    <property type="entry name" value="NADH OXIDOREDUCTASE HCR"/>
    <property type="match status" value="1"/>
</dbReference>
<dbReference type="SUPFAM" id="SSF54292">
    <property type="entry name" value="2Fe-2S ferredoxin-like"/>
    <property type="match status" value="1"/>
</dbReference>
<dbReference type="InterPro" id="IPR017927">
    <property type="entry name" value="FAD-bd_FR_type"/>
</dbReference>
<dbReference type="Gene3D" id="3.40.50.80">
    <property type="entry name" value="Nucleotide-binding domain of ferredoxin-NADP reductase (FNR) module"/>
    <property type="match status" value="1"/>
</dbReference>
<dbReference type="PROSITE" id="PS51085">
    <property type="entry name" value="2FE2S_FER_2"/>
    <property type="match status" value="1"/>
</dbReference>
<evidence type="ECO:0000256" key="1">
    <source>
        <dbReference type="ARBA" id="ARBA00001917"/>
    </source>
</evidence>
<dbReference type="CDD" id="cd06185">
    <property type="entry name" value="PDR_like"/>
    <property type="match status" value="1"/>
</dbReference>
<proteinExistence type="predicted"/>
<dbReference type="PRINTS" id="PR00409">
    <property type="entry name" value="PHDIOXRDTASE"/>
</dbReference>
<reference evidence="11 12" key="1">
    <citation type="submission" date="2016-10" db="EMBL/GenBank/DDBJ databases">
        <authorList>
            <person name="Varghese N."/>
            <person name="Submissions S."/>
        </authorList>
    </citation>
    <scope>NUCLEOTIDE SEQUENCE [LARGE SCALE GENOMIC DNA]</scope>
    <source>
        <strain evidence="12">YIM D21,KCTC 23444,ACCC 10710</strain>
    </source>
</reference>
<dbReference type="Gene3D" id="2.40.30.10">
    <property type="entry name" value="Translation factors"/>
    <property type="match status" value="1"/>
</dbReference>
<dbReference type="Gene3D" id="3.10.20.30">
    <property type="match status" value="1"/>
</dbReference>
<dbReference type="InterPro" id="IPR050415">
    <property type="entry name" value="MRET"/>
</dbReference>
<comment type="cofactor">
    <cofactor evidence="1">
        <name>FMN</name>
        <dbReference type="ChEBI" id="CHEBI:58210"/>
    </cofactor>
</comment>
<name>A0A1I1WC51_9RHOB</name>
<keyword evidence="4" id="KW-0001">2Fe-2S</keyword>
<dbReference type="RefSeq" id="WP_149755473.1">
    <property type="nucleotide sequence ID" value="NZ_FOMS01000004.1"/>
</dbReference>
<accession>A0A1I1WC51</accession>
<dbReference type="EMBL" id="FOMS01000004">
    <property type="protein sequence ID" value="SFD92724.1"/>
    <property type="molecule type" value="Genomic_DNA"/>
</dbReference>
<gene>
    <name evidence="11" type="ORF">SAMN04515678_104243</name>
</gene>
<keyword evidence="12" id="KW-1185">Reference proteome</keyword>
<dbReference type="OrthoDB" id="9792185at2"/>
<dbReference type="InterPro" id="IPR036010">
    <property type="entry name" value="2Fe-2S_ferredoxin-like_sf"/>
</dbReference>
<evidence type="ECO:0000259" key="9">
    <source>
        <dbReference type="PROSITE" id="PS51085"/>
    </source>
</evidence>